<evidence type="ECO:0000313" key="1">
    <source>
        <dbReference type="EMBL" id="TCT00254.1"/>
    </source>
</evidence>
<dbReference type="AlphaFoldDB" id="A0A4S3KXN1"/>
<organism evidence="1 2">
    <name type="scientific">Pseudofulvimonas gallinarii</name>
    <dbReference type="NCBI Taxonomy" id="634155"/>
    <lineage>
        <taxon>Bacteria</taxon>
        <taxon>Pseudomonadati</taxon>
        <taxon>Pseudomonadota</taxon>
        <taxon>Gammaproteobacteria</taxon>
        <taxon>Lysobacterales</taxon>
        <taxon>Rhodanobacteraceae</taxon>
        <taxon>Pseudofulvimonas</taxon>
    </lineage>
</organism>
<dbReference type="EMBL" id="SMAF01000003">
    <property type="protein sequence ID" value="TCT00254.1"/>
    <property type="molecule type" value="Genomic_DNA"/>
</dbReference>
<dbReference type="PANTHER" id="PTHR35105:SF2">
    <property type="entry name" value="PROTEIN CDI"/>
    <property type="match status" value="1"/>
</dbReference>
<accession>A0A4S3KXN1</accession>
<reference evidence="1 2" key="1">
    <citation type="submission" date="2019-03" db="EMBL/GenBank/DDBJ databases">
        <title>Genomic Encyclopedia of Type Strains, Phase IV (KMG-IV): sequencing the most valuable type-strain genomes for metagenomic binning, comparative biology and taxonomic classification.</title>
        <authorList>
            <person name="Goeker M."/>
        </authorList>
    </citation>
    <scope>NUCLEOTIDE SEQUENCE [LARGE SCALE GENOMIC DNA]</scope>
    <source>
        <strain evidence="1 2">DSM 21944</strain>
    </source>
</reference>
<dbReference type="SUPFAM" id="SSF53448">
    <property type="entry name" value="Nucleotide-diphospho-sugar transferases"/>
    <property type="match status" value="1"/>
</dbReference>
<comment type="caution">
    <text evidence="1">The sequence shown here is derived from an EMBL/GenBank/DDBJ whole genome shotgun (WGS) entry which is preliminary data.</text>
</comment>
<dbReference type="PANTHER" id="PTHR35105">
    <property type="entry name" value="EXPRESSED PROTEIN"/>
    <property type="match status" value="1"/>
</dbReference>
<name>A0A4S3KXN1_9GAMM</name>
<dbReference type="GO" id="GO:0016757">
    <property type="term" value="F:glycosyltransferase activity"/>
    <property type="evidence" value="ECO:0007669"/>
    <property type="project" value="InterPro"/>
</dbReference>
<dbReference type="OrthoDB" id="583646at2"/>
<dbReference type="Gene3D" id="3.90.550.10">
    <property type="entry name" value="Spore Coat Polysaccharide Biosynthesis Protein SpsA, Chain A"/>
    <property type="match status" value="1"/>
</dbReference>
<dbReference type="RefSeq" id="WP_123522746.1">
    <property type="nucleotide sequence ID" value="NZ_JBHLWF010000007.1"/>
</dbReference>
<dbReference type="InterPro" id="IPR029044">
    <property type="entry name" value="Nucleotide-diphossugar_trans"/>
</dbReference>
<dbReference type="Proteomes" id="UP000294599">
    <property type="component" value="Unassembled WGS sequence"/>
</dbReference>
<evidence type="ECO:0008006" key="3">
    <source>
        <dbReference type="Google" id="ProtNLM"/>
    </source>
</evidence>
<keyword evidence="2" id="KW-1185">Reference proteome</keyword>
<sequence length="305" mass="34115">MSTTPIRIFCGADRSQQLPFKVLAASIRQYASRPVEIRTIDNSLAPPVAEPRFAPYTEFSFARFAIPALAGFQGRALYMDSDMLVFADIAPLFDIAFGPAKVLIEQGADPGKGKQAAVMMLDCSRLDWDVAAIVGGLGVSYGYNPLMALTPLLSPQEIGDGLPNGWNDLDIYRPGTTCNLHYTEIRTQPWVYPCHPHGGLWVKQVRALLDSGEITPDELDIEIAEGYLRPSILRELGLSDRPAKSDPASLLAWDRAKGFVPNGRLLRRFAERKKADAARRRDEAIRRRPWLAFWYRLRHRLRHGG</sequence>
<protein>
    <recommendedName>
        <fullName evidence="3">Glycosyl transferase family 8</fullName>
    </recommendedName>
</protein>
<proteinExistence type="predicted"/>
<dbReference type="Pfam" id="PF01501">
    <property type="entry name" value="Glyco_transf_8"/>
    <property type="match status" value="1"/>
</dbReference>
<dbReference type="InterPro" id="IPR002495">
    <property type="entry name" value="Glyco_trans_8"/>
</dbReference>
<evidence type="ECO:0000313" key="2">
    <source>
        <dbReference type="Proteomes" id="UP000294599"/>
    </source>
</evidence>
<gene>
    <name evidence="1" type="ORF">EDC25_10322</name>
</gene>